<sequence>MAKVIITIESNWDHLTRAQKDCLCRRYANVLISSYLKNTGKDETLIKTLKTISLNEQSIVQEESKED</sequence>
<dbReference type="RefSeq" id="WP_075365800.1">
    <property type="nucleotide sequence ID" value="NZ_MLBF01000028.1"/>
</dbReference>
<protein>
    <submittedName>
        <fullName evidence="1">Uncharacterized protein</fullName>
    </submittedName>
</protein>
<organism evidence="1 2">
    <name type="scientific">Desulfosporosinus metallidurans</name>
    <dbReference type="NCBI Taxonomy" id="1888891"/>
    <lineage>
        <taxon>Bacteria</taxon>
        <taxon>Bacillati</taxon>
        <taxon>Bacillota</taxon>
        <taxon>Clostridia</taxon>
        <taxon>Eubacteriales</taxon>
        <taxon>Desulfitobacteriaceae</taxon>
        <taxon>Desulfosporosinus</taxon>
    </lineage>
</organism>
<reference evidence="1 2" key="1">
    <citation type="submission" date="2016-09" db="EMBL/GenBank/DDBJ databases">
        <title>Complete genome of Desulfosporosinus sp. OL.</title>
        <authorList>
            <person name="Mardanov A."/>
            <person name="Beletsky A."/>
            <person name="Panova A."/>
            <person name="Karnachuk O."/>
            <person name="Ravin N."/>
        </authorList>
    </citation>
    <scope>NUCLEOTIDE SEQUENCE [LARGE SCALE GENOMIC DNA]</scope>
    <source>
        <strain evidence="1 2">OL</strain>
    </source>
</reference>
<dbReference type="AlphaFoldDB" id="A0A1Q8QRG4"/>
<gene>
    <name evidence="1" type="ORF">DSOL_3293</name>
</gene>
<comment type="caution">
    <text evidence="1">The sequence shown here is derived from an EMBL/GenBank/DDBJ whole genome shotgun (WGS) entry which is preliminary data.</text>
</comment>
<proteinExistence type="predicted"/>
<evidence type="ECO:0000313" key="2">
    <source>
        <dbReference type="Proteomes" id="UP000186102"/>
    </source>
</evidence>
<accession>A0A1Q8QRG4</accession>
<dbReference type="Proteomes" id="UP000186102">
    <property type="component" value="Unassembled WGS sequence"/>
</dbReference>
<name>A0A1Q8QRG4_9FIRM</name>
<keyword evidence="2" id="KW-1185">Reference proteome</keyword>
<evidence type="ECO:0000313" key="1">
    <source>
        <dbReference type="EMBL" id="OLN29953.1"/>
    </source>
</evidence>
<dbReference type="EMBL" id="MLBF01000028">
    <property type="protein sequence ID" value="OLN29953.1"/>
    <property type="molecule type" value="Genomic_DNA"/>
</dbReference>